<evidence type="ECO:0000256" key="1">
    <source>
        <dbReference type="ARBA" id="ARBA00004123"/>
    </source>
</evidence>
<dbReference type="InterPro" id="IPR019474">
    <property type="entry name" value="Ub_conjug_fac_E4_core"/>
</dbReference>
<dbReference type="GO" id="GO:0005737">
    <property type="term" value="C:cytoplasm"/>
    <property type="evidence" value="ECO:0007669"/>
    <property type="project" value="UniProtKB-SubCell"/>
</dbReference>
<evidence type="ECO:0000256" key="4">
    <source>
        <dbReference type="ARBA" id="ARBA00007434"/>
    </source>
</evidence>
<dbReference type="Pfam" id="PF04564">
    <property type="entry name" value="U-box"/>
    <property type="match status" value="1"/>
</dbReference>
<dbReference type="GO" id="GO:0005634">
    <property type="term" value="C:nucleus"/>
    <property type="evidence" value="ECO:0007669"/>
    <property type="project" value="UniProtKB-SubCell"/>
</dbReference>
<evidence type="ECO:0000256" key="8">
    <source>
        <dbReference type="ARBA" id="ARBA00023242"/>
    </source>
</evidence>
<dbReference type="GO" id="GO:0006511">
    <property type="term" value="P:ubiquitin-dependent protein catabolic process"/>
    <property type="evidence" value="ECO:0007669"/>
    <property type="project" value="InterPro"/>
</dbReference>
<name>A0A8J5H608_ZINOF</name>
<dbReference type="GO" id="GO:0000151">
    <property type="term" value="C:ubiquitin ligase complex"/>
    <property type="evidence" value="ECO:0007669"/>
    <property type="project" value="InterPro"/>
</dbReference>
<evidence type="ECO:0000256" key="5">
    <source>
        <dbReference type="ARBA" id="ARBA00022490"/>
    </source>
</evidence>
<accession>A0A8J5H608</accession>
<organism evidence="11 12">
    <name type="scientific">Zingiber officinale</name>
    <name type="common">Ginger</name>
    <name type="synonym">Amomum zingiber</name>
    <dbReference type="NCBI Taxonomy" id="94328"/>
    <lineage>
        <taxon>Eukaryota</taxon>
        <taxon>Viridiplantae</taxon>
        <taxon>Streptophyta</taxon>
        <taxon>Embryophyta</taxon>
        <taxon>Tracheophyta</taxon>
        <taxon>Spermatophyta</taxon>
        <taxon>Magnoliopsida</taxon>
        <taxon>Liliopsida</taxon>
        <taxon>Zingiberales</taxon>
        <taxon>Zingiberaceae</taxon>
        <taxon>Zingiber</taxon>
    </lineage>
</organism>
<dbReference type="GO" id="GO:0036503">
    <property type="term" value="P:ERAD pathway"/>
    <property type="evidence" value="ECO:0007669"/>
    <property type="project" value="InterPro"/>
</dbReference>
<evidence type="ECO:0000256" key="3">
    <source>
        <dbReference type="ARBA" id="ARBA00004906"/>
    </source>
</evidence>
<evidence type="ECO:0000313" key="11">
    <source>
        <dbReference type="EMBL" id="KAG6516824.1"/>
    </source>
</evidence>
<evidence type="ECO:0000256" key="6">
    <source>
        <dbReference type="ARBA" id="ARBA00022679"/>
    </source>
</evidence>
<dbReference type="InterPro" id="IPR013083">
    <property type="entry name" value="Znf_RING/FYVE/PHD"/>
</dbReference>
<dbReference type="EMBL" id="JACMSC010000007">
    <property type="protein sequence ID" value="KAG6516824.1"/>
    <property type="molecule type" value="Genomic_DNA"/>
</dbReference>
<feature type="region of interest" description="Disordered" evidence="9">
    <location>
        <begin position="498"/>
        <end position="519"/>
    </location>
</feature>
<dbReference type="SUPFAM" id="SSF57850">
    <property type="entry name" value="RING/U-box"/>
    <property type="match status" value="1"/>
</dbReference>
<dbReference type="UniPathway" id="UPA00143"/>
<evidence type="ECO:0000259" key="10">
    <source>
        <dbReference type="PROSITE" id="PS51698"/>
    </source>
</evidence>
<dbReference type="GO" id="GO:0034450">
    <property type="term" value="F:ubiquitin-ubiquitin ligase activity"/>
    <property type="evidence" value="ECO:0007669"/>
    <property type="project" value="InterPro"/>
</dbReference>
<comment type="subcellular location">
    <subcellularLocation>
        <location evidence="2">Cytoplasm</location>
    </subcellularLocation>
    <subcellularLocation>
        <location evidence="1">Nucleus</location>
    </subcellularLocation>
</comment>
<feature type="domain" description="U-box" evidence="10">
    <location>
        <begin position="946"/>
        <end position="987"/>
    </location>
</feature>
<evidence type="ECO:0000256" key="9">
    <source>
        <dbReference type="SAM" id="MobiDB-lite"/>
    </source>
</evidence>
<dbReference type="InterPro" id="IPR003613">
    <property type="entry name" value="Ubox_domain"/>
</dbReference>
<dbReference type="Proteomes" id="UP000734854">
    <property type="component" value="Unassembled WGS sequence"/>
</dbReference>
<dbReference type="PANTHER" id="PTHR13931">
    <property type="entry name" value="UBIQUITINATION FACTOR E4"/>
    <property type="match status" value="1"/>
</dbReference>
<dbReference type="Gene3D" id="3.30.40.10">
    <property type="entry name" value="Zinc/RING finger domain, C3HC4 (zinc finger)"/>
    <property type="match status" value="1"/>
</dbReference>
<dbReference type="Pfam" id="PF10408">
    <property type="entry name" value="Ufd2P_core"/>
    <property type="match status" value="1"/>
</dbReference>
<comment type="similarity">
    <text evidence="4">Belongs to the ubiquitin conjugation factor E4 family.</text>
</comment>
<keyword evidence="7" id="KW-0833">Ubl conjugation pathway</keyword>
<keyword evidence="8" id="KW-0539">Nucleus</keyword>
<feature type="compositionally biased region" description="Basic and acidic residues" evidence="9">
    <location>
        <begin position="502"/>
        <end position="511"/>
    </location>
</feature>
<keyword evidence="5" id="KW-0963">Cytoplasm</keyword>
<comment type="pathway">
    <text evidence="3">Protein modification; protein ubiquitination.</text>
</comment>
<dbReference type="PROSITE" id="PS51698">
    <property type="entry name" value="U_BOX"/>
    <property type="match status" value="1"/>
</dbReference>
<gene>
    <name evidence="11" type="ORF">ZIOFF_027304</name>
</gene>
<evidence type="ECO:0000313" key="12">
    <source>
        <dbReference type="Proteomes" id="UP000734854"/>
    </source>
</evidence>
<keyword evidence="12" id="KW-1185">Reference proteome</keyword>
<reference evidence="11 12" key="1">
    <citation type="submission" date="2020-08" db="EMBL/GenBank/DDBJ databases">
        <title>Plant Genome Project.</title>
        <authorList>
            <person name="Zhang R.-G."/>
        </authorList>
    </citation>
    <scope>NUCLEOTIDE SEQUENCE [LARGE SCALE GENOMIC DNA]</scope>
    <source>
        <tissue evidence="11">Rhizome</tissue>
    </source>
</reference>
<sequence length="987" mass="112413">MRACTTRPKSIERGEWEQTFSMKDKLKLKSALKDIAVVEAGEECKDFDGAWRGREGIEPNNGKYAGSFLGHFHPPPRSRSMAANMRSIQEIVDIILRKIFLVVLQQPSKNDPNIVFLALTAAKILSEGKALFLSCTMMDRVLIDRLSGDFPSTEPPFRYLVGCYRRACDELKRVVLMKNASFRSEIESEIKQARKLVISYCRLHTRNMFKTPGQQVTSVTSDLMSMIFAEVSTHMDEFGDDTLGDDTLGRGFDNPPGFIKEFFRDGDDDSMELVLQDLFEKLRQSVDGISPLGNFQQPMRALLLLIEYPNNAKILVNHPRWIPKNTNLPIGEGRMIEMESILGAFLRISALPDSKEFKSTTDVGQQCFSEASNHRLAYSSSFTTIKKVMNILYDDLVVVFHKLLNNQDTQERVLEYLAEVIKKNSARSRMQVDPLSSASSGMFVNLSSVMLRLCGPLLDGSVEWREQIDPKFLFHNTRLDFRQLTALHASSEEVSAWLEEENSSKDNHELEAQEGTSSGTRKEKYSLTCECFFMTARVLNLGLMKAIYEIKHLNEKLGSYEKDRTILKGMREQGASPLLDANIKYLEKEIGILSQSKSSYEVQIFQLRLLPCVGQASTFYKLVIIWLVNFVGGFKMPLPSTCPMKFACIPEHFVDDAMDLLGITFGIPEVSKGVVLDFLNFIIMFMASNAYVKNPYLRAKMVEVLNRWIPNKSGLSATLFEGHQLPLDYLLLSNKFTVRENIYELLEYLWNVPRHLNAWRQIKLIYHIIMVQIVREENEMHLNFLNLLINDSMYLLDESLKKNIHQLKEIEVEMTNSAEWEQRSLEERTEITRLFYSQENIVESDMKLAIGNIGMLAFISEQIPAHFLLPEMIVKIYVHIARGDKLNVFPTAISKDGRSYNEKLFTSAAAAAADDDDIFGKIDKAGKVIKEFVELGLKADEAILGEIPDEFLDPILYTLMRDPVILPLSRQSVDRPVIQSHLLNGNV</sequence>
<dbReference type="AlphaFoldDB" id="A0A8J5H608"/>
<proteinExistence type="inferred from homology"/>
<evidence type="ECO:0000256" key="2">
    <source>
        <dbReference type="ARBA" id="ARBA00004496"/>
    </source>
</evidence>
<evidence type="ECO:0000256" key="7">
    <source>
        <dbReference type="ARBA" id="ARBA00022786"/>
    </source>
</evidence>
<dbReference type="PANTHER" id="PTHR13931:SF2">
    <property type="entry name" value="UBIQUITIN CONJUGATION FACTOR E4 B"/>
    <property type="match status" value="1"/>
</dbReference>
<protein>
    <recommendedName>
        <fullName evidence="10">U-box domain-containing protein</fullName>
    </recommendedName>
</protein>
<keyword evidence="6" id="KW-0808">Transferase</keyword>
<comment type="caution">
    <text evidence="11">The sequence shown here is derived from an EMBL/GenBank/DDBJ whole genome shotgun (WGS) entry which is preliminary data.</text>
</comment>
<dbReference type="GO" id="GO:0000209">
    <property type="term" value="P:protein polyubiquitination"/>
    <property type="evidence" value="ECO:0007669"/>
    <property type="project" value="TreeGrafter"/>
</dbReference>
<dbReference type="InterPro" id="IPR045132">
    <property type="entry name" value="UBE4"/>
</dbReference>